<comment type="caution">
    <text evidence="2">The sequence shown here is derived from an EMBL/GenBank/DDBJ whole genome shotgun (WGS) entry which is preliminary data.</text>
</comment>
<dbReference type="AlphaFoldDB" id="A0A6I4ILY4"/>
<accession>A0A6I4ILY4</accession>
<sequence length="43" mass="4978">MDFQQLLVYITLTIAIGFLIRKFVWKKKKPKSSKSCGDDCSCH</sequence>
<keyword evidence="3" id="KW-1185">Reference proteome</keyword>
<gene>
    <name evidence="2" type="ORF">GOQ30_10265</name>
</gene>
<reference evidence="3" key="1">
    <citation type="submission" date="2019-05" db="EMBL/GenBank/DDBJ databases">
        <title>Flavobacterium profundi sp. nov., isolated from a deep-sea seamount.</title>
        <authorList>
            <person name="Zhang D.-C."/>
        </authorList>
    </citation>
    <scope>NUCLEOTIDE SEQUENCE [LARGE SCALE GENOMIC DNA]</scope>
    <source>
        <strain evidence="3">TP390</strain>
    </source>
</reference>
<keyword evidence="1" id="KW-0812">Transmembrane</keyword>
<keyword evidence="1" id="KW-1133">Transmembrane helix</keyword>
<evidence type="ECO:0000313" key="2">
    <source>
        <dbReference type="EMBL" id="MVO09542.1"/>
    </source>
</evidence>
<dbReference type="Pfam" id="PF12669">
    <property type="entry name" value="FeoB_associated"/>
    <property type="match status" value="1"/>
</dbReference>
<dbReference type="Proteomes" id="UP000431264">
    <property type="component" value="Unassembled WGS sequence"/>
</dbReference>
<organism evidence="2 3">
    <name type="scientific">Flavobacterium profundi</name>
    <dbReference type="NCBI Taxonomy" id="1774945"/>
    <lineage>
        <taxon>Bacteria</taxon>
        <taxon>Pseudomonadati</taxon>
        <taxon>Bacteroidota</taxon>
        <taxon>Flavobacteriia</taxon>
        <taxon>Flavobacteriales</taxon>
        <taxon>Flavobacteriaceae</taxon>
        <taxon>Flavobacterium</taxon>
    </lineage>
</organism>
<feature type="transmembrane region" description="Helical" evidence="1">
    <location>
        <begin position="6"/>
        <end position="24"/>
    </location>
</feature>
<dbReference type="EMBL" id="WQLW01000007">
    <property type="protein sequence ID" value="MVO09542.1"/>
    <property type="molecule type" value="Genomic_DNA"/>
</dbReference>
<name>A0A6I4ILY4_9FLAO</name>
<protein>
    <submittedName>
        <fullName evidence="2">FeoB-associated Cys-rich membrane protein</fullName>
    </submittedName>
</protein>
<evidence type="ECO:0000313" key="3">
    <source>
        <dbReference type="Proteomes" id="UP000431264"/>
    </source>
</evidence>
<proteinExistence type="predicted"/>
<evidence type="ECO:0000256" key="1">
    <source>
        <dbReference type="SAM" id="Phobius"/>
    </source>
</evidence>
<keyword evidence="1" id="KW-0472">Membrane</keyword>
<dbReference type="RefSeq" id="WP_140997923.1">
    <property type="nucleotide sequence ID" value="NZ_VDCZ01000007.1"/>
</dbReference>